<sequence>MSNQEANDHSDLRRRLQDEASAIKIGLSPGEVDWFLRPNHFSSLLQPIRSPSHADSNTAKSPASVTTTNATVSTGVVNSTTSPLSRSKTTEGNYAGSHSAPSKYDTSALKRTASNVADSSKPKTGFFKKLLGKRAEKPVSSSPIPAHRLSIANPEPSKLEPTFDHSAQSTADKAPASHVDPKLSHYLEEIHSAASGPSSRDSSSSSTIFEEQPKGSLKLDAAGNPIPPHPAIPKLPSAFVDHPKYSVPPSPQCQPFQPEKPTVFGSLLGRRRTLTDLSRVPSPTQPQSPPTQHAMPVKCKKTPPIKLLKDMKPMKRVAFATTVFVNDPPQQIPSRTPRKGNVEVNQDGTIIVHKILPEERLQAAAGIVVGGSGHLRLMDHPGSPPPGAEVTNNMVLDSTPPSPAPERTDHDAPEPKSKFETGVKIDKPMVKRHSSSPAMNKPLVTLKLDELYTRCCHLREILPIPATLKQIPKGSTDPLLYMQLRNPKPSMIEVLAFSDFIRIAPLTCLSLDGVSLTEEMFRTILSALVSKRYFEKLSLRNTPMNAEGWKLLCWFLSMNKVVKQLDITQCPSLSTNTQKARSGSKSNTKVMECNSQDRSDMDWPLLTATLIARGGIGSIVLSGCKINDLEVFENFMDMALSISTRNVGLAYNDLSPQHCEIVARWLKNNLEVLGLDLGYNNIGNSLKPFIEYTKETVSTSKLALLSLNCTGLFDSPDVRNLTSTLSQLQNFRYLDLSNNPKLFPAFTTPLATFLPLYTKLARLHLDNNELTPGPLISLAETLPLCKSLTYLSIVGNHLDESTCIAICQGLKNSQSLFTIEFNEDEMPGRLKEKIGLYTMRNMERALYGSTSVTDNNFFVQSKGLIKQGEKSLTETMAEFLHDKDLDSEKAQTFLEETGKVRESIHETMTELFKLQHKNKLNMDGKETLVRLCVIDASLERGMSLIDSKIQNLYKSTIPSKIGIPAERGDARDGPADGITDADNTMTEIKGEDASSSSLDEPRTSLRSKDRAEGSTLRLSSLAEKKDADPWNISNDTIAHALLEASDIKHVAKILQSLKAKGVSLRDLFGKGSETSNGDDITTLRDKLHNLEQSKEDDLSDTDSIDSAEPDYGGRDDLQAVSAAYDQLLDQFQKIKTADEES</sequence>
<dbReference type="GO" id="GO:0005856">
    <property type="term" value="C:cytoskeleton"/>
    <property type="evidence" value="ECO:0007669"/>
    <property type="project" value="UniProtKB-SubCell"/>
</dbReference>
<dbReference type="AlphaFoldDB" id="W6MHY9"/>
<dbReference type="PANTHER" id="PTHR24107:SF2">
    <property type="entry name" value="NLR FAMILY CARD DOMAIN CONTAINING 3"/>
    <property type="match status" value="1"/>
</dbReference>
<dbReference type="OrthoDB" id="8436363at2759"/>
<feature type="region of interest" description="Disordered" evidence="4">
    <location>
        <begin position="134"/>
        <end position="179"/>
    </location>
</feature>
<dbReference type="SMART" id="SM00368">
    <property type="entry name" value="LRR_RI"/>
    <property type="match status" value="3"/>
</dbReference>
<accession>W6MHY9</accession>
<dbReference type="InterPro" id="IPR052410">
    <property type="entry name" value="DRC5"/>
</dbReference>
<evidence type="ECO:0008006" key="7">
    <source>
        <dbReference type="Google" id="ProtNLM"/>
    </source>
</evidence>
<dbReference type="EMBL" id="HG793126">
    <property type="protein sequence ID" value="CDK25989.1"/>
    <property type="molecule type" value="Genomic_DNA"/>
</dbReference>
<feature type="compositionally biased region" description="Polar residues" evidence="4">
    <location>
        <begin position="83"/>
        <end position="92"/>
    </location>
</feature>
<dbReference type="Gene3D" id="3.80.10.10">
    <property type="entry name" value="Ribonuclease Inhibitor"/>
    <property type="match status" value="2"/>
</dbReference>
<dbReference type="Proteomes" id="UP000019384">
    <property type="component" value="Unassembled WGS sequence"/>
</dbReference>
<evidence type="ECO:0000256" key="3">
    <source>
        <dbReference type="ARBA" id="ARBA00023212"/>
    </source>
</evidence>
<feature type="region of interest" description="Disordered" evidence="4">
    <location>
        <begin position="277"/>
        <end position="298"/>
    </location>
</feature>
<protein>
    <recommendedName>
        <fullName evidence="7">RNI-like protein</fullName>
    </recommendedName>
</protein>
<evidence type="ECO:0000256" key="4">
    <source>
        <dbReference type="SAM" id="MobiDB-lite"/>
    </source>
</evidence>
<feature type="compositionally biased region" description="Basic and acidic residues" evidence="4">
    <location>
        <begin position="999"/>
        <end position="1012"/>
    </location>
</feature>
<feature type="compositionally biased region" description="Low complexity" evidence="4">
    <location>
        <begin position="63"/>
        <end position="82"/>
    </location>
</feature>
<reference evidence="5" key="1">
    <citation type="submission" date="2013-12" db="EMBL/GenBank/DDBJ databases">
        <authorList>
            <person name="Genoscope - CEA"/>
        </authorList>
    </citation>
    <scope>NUCLEOTIDE SEQUENCE</scope>
    <source>
        <strain evidence="5">CBS 1993</strain>
    </source>
</reference>
<dbReference type="HOGENOM" id="CLU_004492_1_0_1"/>
<dbReference type="PANTHER" id="PTHR24107">
    <property type="entry name" value="YNEIN REGULATORY COMPLEX SUBUNIT 5"/>
    <property type="match status" value="1"/>
</dbReference>
<dbReference type="GeneID" id="34519387"/>
<reference evidence="5" key="2">
    <citation type="submission" date="2014-02" db="EMBL/GenBank/DDBJ databases">
        <title>Complete DNA sequence of /Kuraishia capsulata/ illustrates novel genomic features among budding yeasts (/Saccharomycotina/).</title>
        <authorList>
            <person name="Morales L."/>
            <person name="Noel B."/>
            <person name="Porcel B."/>
            <person name="Marcet-Houben M."/>
            <person name="Hullo M-F."/>
            <person name="Sacerdot C."/>
            <person name="Tekaia F."/>
            <person name="Leh-Louis V."/>
            <person name="Despons L."/>
            <person name="Khanna V."/>
            <person name="Aury J-M."/>
            <person name="Barbe V."/>
            <person name="Couloux A."/>
            <person name="Labadie K."/>
            <person name="Pelletier E."/>
            <person name="Souciet J-L."/>
            <person name="Boekhout T."/>
            <person name="Gabaldon T."/>
            <person name="Wincker P."/>
            <person name="Dujon B."/>
        </authorList>
    </citation>
    <scope>NUCLEOTIDE SEQUENCE</scope>
    <source>
        <strain evidence="5">CBS 1993</strain>
    </source>
</reference>
<feature type="region of interest" description="Disordered" evidence="4">
    <location>
        <begin position="380"/>
        <end position="419"/>
    </location>
</feature>
<keyword evidence="3" id="KW-0206">Cytoskeleton</keyword>
<feature type="region of interest" description="Disordered" evidence="4">
    <location>
        <begin position="1091"/>
        <end position="1115"/>
    </location>
</feature>
<feature type="compositionally biased region" description="Acidic residues" evidence="4">
    <location>
        <begin position="1097"/>
        <end position="1108"/>
    </location>
</feature>
<dbReference type="SUPFAM" id="SSF52047">
    <property type="entry name" value="RNI-like"/>
    <property type="match status" value="1"/>
</dbReference>
<feature type="region of interest" description="Disordered" evidence="4">
    <location>
        <begin position="47"/>
        <end position="107"/>
    </location>
</feature>
<dbReference type="STRING" id="1382522.W6MHY9"/>
<dbReference type="InterPro" id="IPR032675">
    <property type="entry name" value="LRR_dom_sf"/>
</dbReference>
<evidence type="ECO:0000313" key="5">
    <source>
        <dbReference type="EMBL" id="CDK25989.1"/>
    </source>
</evidence>
<name>W6MHY9_9ASCO</name>
<feature type="region of interest" description="Disordered" evidence="4">
    <location>
        <begin position="963"/>
        <end position="1017"/>
    </location>
</feature>
<feature type="region of interest" description="Disordered" evidence="4">
    <location>
        <begin position="192"/>
        <end position="223"/>
    </location>
</feature>
<proteinExistence type="predicted"/>
<feature type="compositionally biased region" description="Low complexity" evidence="4">
    <location>
        <begin position="192"/>
        <end position="206"/>
    </location>
</feature>
<evidence type="ECO:0000256" key="1">
    <source>
        <dbReference type="ARBA" id="ARBA00004245"/>
    </source>
</evidence>
<dbReference type="RefSeq" id="XP_022457999.1">
    <property type="nucleotide sequence ID" value="XM_022604193.1"/>
</dbReference>
<organism evidence="5 6">
    <name type="scientific">Kuraishia capsulata CBS 1993</name>
    <dbReference type="NCBI Taxonomy" id="1382522"/>
    <lineage>
        <taxon>Eukaryota</taxon>
        <taxon>Fungi</taxon>
        <taxon>Dikarya</taxon>
        <taxon>Ascomycota</taxon>
        <taxon>Saccharomycotina</taxon>
        <taxon>Pichiomycetes</taxon>
        <taxon>Pichiales</taxon>
        <taxon>Pichiaceae</taxon>
        <taxon>Kuraishia</taxon>
    </lineage>
</organism>
<gene>
    <name evidence="5" type="ORF">KUCA_T00001960001</name>
</gene>
<comment type="subcellular location">
    <subcellularLocation>
        <location evidence="1">Cytoplasm</location>
        <location evidence="1">Cytoskeleton</location>
    </subcellularLocation>
</comment>
<feature type="compositionally biased region" description="Basic and acidic residues" evidence="4">
    <location>
        <begin position="406"/>
        <end position="419"/>
    </location>
</feature>
<keyword evidence="6" id="KW-1185">Reference proteome</keyword>
<keyword evidence="2" id="KW-0963">Cytoplasm</keyword>
<evidence type="ECO:0000256" key="2">
    <source>
        <dbReference type="ARBA" id="ARBA00022490"/>
    </source>
</evidence>
<evidence type="ECO:0000313" key="6">
    <source>
        <dbReference type="Proteomes" id="UP000019384"/>
    </source>
</evidence>